<evidence type="ECO:0000256" key="4">
    <source>
        <dbReference type="ARBA" id="ARBA00022448"/>
    </source>
</evidence>
<comment type="similarity">
    <text evidence="3">Belongs to the major facilitator superfamily. FHS transporter (TC 2.A.1.7) family.</text>
</comment>
<feature type="transmembrane region" description="Helical" evidence="11">
    <location>
        <begin position="303"/>
        <end position="320"/>
    </location>
</feature>
<dbReference type="PANTHER" id="PTHR43702">
    <property type="entry name" value="L-FUCOSE-PROTON SYMPORTER"/>
    <property type="match status" value="1"/>
</dbReference>
<comment type="subcellular location">
    <subcellularLocation>
        <location evidence="2">Cell inner membrane</location>
        <topology evidence="2">Multi-pass membrane protein</topology>
    </subcellularLocation>
</comment>
<feature type="transmembrane region" description="Helical" evidence="11">
    <location>
        <begin position="21"/>
        <end position="40"/>
    </location>
</feature>
<dbReference type="NCBIfam" id="TIGR01272">
    <property type="entry name" value="gluP"/>
    <property type="match status" value="1"/>
</dbReference>
<evidence type="ECO:0000256" key="3">
    <source>
        <dbReference type="ARBA" id="ARBA00009120"/>
    </source>
</evidence>
<feature type="transmembrane region" description="Helical" evidence="11">
    <location>
        <begin position="52"/>
        <end position="73"/>
    </location>
</feature>
<dbReference type="CDD" id="cd17394">
    <property type="entry name" value="MFS_FucP_like"/>
    <property type="match status" value="1"/>
</dbReference>
<dbReference type="SUPFAM" id="SSF103473">
    <property type="entry name" value="MFS general substrate transporter"/>
    <property type="match status" value="1"/>
</dbReference>
<feature type="transmembrane region" description="Helical" evidence="11">
    <location>
        <begin position="193"/>
        <end position="216"/>
    </location>
</feature>
<feature type="transmembrane region" description="Helical" evidence="11">
    <location>
        <begin position="237"/>
        <end position="259"/>
    </location>
</feature>
<reference evidence="12" key="1">
    <citation type="submission" date="2023-08" db="EMBL/GenBank/DDBJ databases">
        <authorList>
            <person name="Messyasz A."/>
            <person name="Mannisto M.K."/>
            <person name="Kerkhof L.J."/>
            <person name="Haggblom M."/>
        </authorList>
    </citation>
    <scope>NUCLEOTIDE SEQUENCE</scope>
    <source>
        <strain evidence="12">X5P6</strain>
    </source>
</reference>
<organism evidence="12">
    <name type="scientific">Tunturiibacter psychrotolerans</name>
    <dbReference type="NCBI Taxonomy" id="3069686"/>
    <lineage>
        <taxon>Bacteria</taxon>
        <taxon>Pseudomonadati</taxon>
        <taxon>Acidobacteriota</taxon>
        <taxon>Terriglobia</taxon>
        <taxon>Terriglobales</taxon>
        <taxon>Acidobacteriaceae</taxon>
        <taxon>Tunturiibacter</taxon>
    </lineage>
</organism>
<dbReference type="Pfam" id="PF07690">
    <property type="entry name" value="MFS_1"/>
    <property type="match status" value="1"/>
</dbReference>
<dbReference type="Gene3D" id="1.20.1250.20">
    <property type="entry name" value="MFS general substrate transporter like domains"/>
    <property type="match status" value="2"/>
</dbReference>
<feature type="transmembrane region" description="Helical" evidence="11">
    <location>
        <begin position="386"/>
        <end position="405"/>
    </location>
</feature>
<proteinExistence type="inferred from homology"/>
<dbReference type="GO" id="GO:0005354">
    <property type="term" value="F:galactose transmembrane transporter activity"/>
    <property type="evidence" value="ECO:0007669"/>
    <property type="project" value="InterPro"/>
</dbReference>
<keyword evidence="7" id="KW-0762">Sugar transport</keyword>
<evidence type="ECO:0000256" key="8">
    <source>
        <dbReference type="ARBA" id="ARBA00022692"/>
    </source>
</evidence>
<keyword evidence="6" id="KW-0997">Cell inner membrane</keyword>
<dbReference type="InterPro" id="IPR036259">
    <property type="entry name" value="MFS_trans_sf"/>
</dbReference>
<dbReference type="AlphaFoldDB" id="A0AAU7ZU85"/>
<accession>A0AAU7ZU85</accession>
<sequence length="426" mass="45024">MAIGVAGEPSTTTVSNVSRSYTVPLMLMVSLYFGIGFITALNDILVPHFKDLFHLTNVTALLVQFCFFGAYFVMSVPSGWIVGKIGYKSGIVVALSVMGLGLLLFLPASVVIFYPLFLFALFVVGSGLALLQVAINPYIGALGSPETASSRLNLAGGFNSIATTIAPRVGAAFIFIAAGASAAQLAHSVRMPYAILAICAFAMAIITAFVQLPDVIEKCGATSQAGGSAWSFSHLRLGALAIFFYVGAEVAIGSIMITYLSQPSMGSLSHEAAARYVSFYWGGAMVGRFIGFVALRKVRAQRALAFVSLVAALLIGVAIVTQGHVAMWAVVSCGLFNSVMWPCIFPLSVNRLGRFTSQGSGILITMVVGGAVIPEIQGFLSDTVGYQRSFAIVLLCYVYILFFAVRGHRNLDVSSNTSAISSGFTQ</sequence>
<feature type="transmembrane region" description="Helical" evidence="11">
    <location>
        <begin position="279"/>
        <end position="296"/>
    </location>
</feature>
<dbReference type="RefSeq" id="WP_353065700.1">
    <property type="nucleotide sequence ID" value="NZ_CP132942.1"/>
</dbReference>
<dbReference type="InterPro" id="IPR011701">
    <property type="entry name" value="MFS"/>
</dbReference>
<evidence type="ECO:0000256" key="10">
    <source>
        <dbReference type="ARBA" id="ARBA00023136"/>
    </source>
</evidence>
<keyword evidence="8 11" id="KW-0812">Transmembrane</keyword>
<comment type="function">
    <text evidence="1">Intake of glucose and galactose.</text>
</comment>
<dbReference type="EMBL" id="CP132942">
    <property type="protein sequence ID" value="XCB34497.1"/>
    <property type="molecule type" value="Genomic_DNA"/>
</dbReference>
<evidence type="ECO:0000256" key="6">
    <source>
        <dbReference type="ARBA" id="ARBA00022519"/>
    </source>
</evidence>
<gene>
    <name evidence="12" type="ORF">RBB77_06310</name>
</gene>
<evidence type="ECO:0000256" key="1">
    <source>
        <dbReference type="ARBA" id="ARBA00003321"/>
    </source>
</evidence>
<evidence type="ECO:0000313" key="12">
    <source>
        <dbReference type="EMBL" id="XCB34497.1"/>
    </source>
</evidence>
<dbReference type="PANTHER" id="PTHR43702:SF3">
    <property type="entry name" value="PROTEIN TSGA"/>
    <property type="match status" value="1"/>
</dbReference>
<dbReference type="GO" id="GO:0055056">
    <property type="term" value="F:D-glucose transmembrane transporter activity"/>
    <property type="evidence" value="ECO:0007669"/>
    <property type="project" value="InterPro"/>
</dbReference>
<keyword evidence="4" id="KW-0813">Transport</keyword>
<dbReference type="GO" id="GO:1904659">
    <property type="term" value="P:D-glucose transmembrane transport"/>
    <property type="evidence" value="ECO:0007669"/>
    <property type="project" value="InterPro"/>
</dbReference>
<keyword evidence="5" id="KW-1003">Cell membrane</keyword>
<evidence type="ECO:0000256" key="2">
    <source>
        <dbReference type="ARBA" id="ARBA00004429"/>
    </source>
</evidence>
<dbReference type="KEGG" id="tpsc:RBB77_06310"/>
<evidence type="ECO:0000256" key="11">
    <source>
        <dbReference type="SAM" id="Phobius"/>
    </source>
</evidence>
<reference evidence="12" key="2">
    <citation type="journal article" date="2024" name="Environ. Microbiol.">
        <title>Genome analysis and description of Tunturibacter gen. nov. expands the diversity of Terriglobia in tundra soils.</title>
        <authorList>
            <person name="Messyasz A."/>
            <person name="Mannisto M.K."/>
            <person name="Kerkhof L.J."/>
            <person name="Haggblom M.M."/>
        </authorList>
    </citation>
    <scope>NUCLEOTIDE SEQUENCE</scope>
    <source>
        <strain evidence="12">X5P6</strain>
    </source>
</reference>
<keyword evidence="10 11" id="KW-0472">Membrane</keyword>
<feature type="transmembrane region" description="Helical" evidence="11">
    <location>
        <begin position="112"/>
        <end position="135"/>
    </location>
</feature>
<feature type="transmembrane region" description="Helical" evidence="11">
    <location>
        <begin position="326"/>
        <end position="349"/>
    </location>
</feature>
<protein>
    <submittedName>
        <fullName evidence="12">Sugar MFS transporter</fullName>
    </submittedName>
</protein>
<dbReference type="InterPro" id="IPR005964">
    <property type="entry name" value="Glc/Gal_transptr_bac"/>
</dbReference>
<dbReference type="GO" id="GO:0005886">
    <property type="term" value="C:plasma membrane"/>
    <property type="evidence" value="ECO:0007669"/>
    <property type="project" value="UniProtKB-SubCell"/>
</dbReference>
<feature type="transmembrane region" description="Helical" evidence="11">
    <location>
        <begin position="85"/>
        <end position="106"/>
    </location>
</feature>
<evidence type="ECO:0000256" key="9">
    <source>
        <dbReference type="ARBA" id="ARBA00022989"/>
    </source>
</evidence>
<name>A0AAU7ZU85_9BACT</name>
<dbReference type="InterPro" id="IPR050375">
    <property type="entry name" value="MFS_TsgA-like"/>
</dbReference>
<feature type="transmembrane region" description="Helical" evidence="11">
    <location>
        <begin position="361"/>
        <end position="380"/>
    </location>
</feature>
<evidence type="ECO:0000256" key="5">
    <source>
        <dbReference type="ARBA" id="ARBA00022475"/>
    </source>
</evidence>
<evidence type="ECO:0000256" key="7">
    <source>
        <dbReference type="ARBA" id="ARBA00022597"/>
    </source>
</evidence>
<keyword evidence="9 11" id="KW-1133">Transmembrane helix</keyword>